<gene>
    <name evidence="3" type="ORF">C1645_760165</name>
</gene>
<evidence type="ECO:0000256" key="1">
    <source>
        <dbReference type="SAM" id="SignalP"/>
    </source>
</evidence>
<dbReference type="Pfam" id="PF09463">
    <property type="entry name" value="Opy2"/>
    <property type="match status" value="1"/>
</dbReference>
<proteinExistence type="predicted"/>
<accession>A0A397THF1</accession>
<evidence type="ECO:0000313" key="4">
    <source>
        <dbReference type="Proteomes" id="UP000265703"/>
    </source>
</evidence>
<feature type="domain" description="Membrane anchor Opy2 N-terminal" evidence="2">
    <location>
        <begin position="26"/>
        <end position="59"/>
    </location>
</feature>
<feature type="signal peptide" evidence="1">
    <location>
        <begin position="1"/>
        <end position="22"/>
    </location>
</feature>
<evidence type="ECO:0000259" key="2">
    <source>
        <dbReference type="Pfam" id="PF09463"/>
    </source>
</evidence>
<keyword evidence="4" id="KW-1185">Reference proteome</keyword>
<organism evidence="3 4">
    <name type="scientific">Glomus cerebriforme</name>
    <dbReference type="NCBI Taxonomy" id="658196"/>
    <lineage>
        <taxon>Eukaryota</taxon>
        <taxon>Fungi</taxon>
        <taxon>Fungi incertae sedis</taxon>
        <taxon>Mucoromycota</taxon>
        <taxon>Glomeromycotina</taxon>
        <taxon>Glomeromycetes</taxon>
        <taxon>Glomerales</taxon>
        <taxon>Glomeraceae</taxon>
        <taxon>Glomus</taxon>
    </lineage>
</organism>
<name>A0A397THF1_9GLOM</name>
<comment type="caution">
    <text evidence="3">The sequence shown here is derived from an EMBL/GenBank/DDBJ whole genome shotgun (WGS) entry which is preliminary data.</text>
</comment>
<keyword evidence="1" id="KW-0732">Signal</keyword>
<dbReference type="Proteomes" id="UP000265703">
    <property type="component" value="Unassembled WGS sequence"/>
</dbReference>
<sequence>MLKSYIGYLICIIFFSIRICNAGVACIQCLTYPTCHDCASGEMCVVVKPDCHSCGSANCVKKR</sequence>
<dbReference type="AlphaFoldDB" id="A0A397THF1"/>
<evidence type="ECO:0000313" key="3">
    <source>
        <dbReference type="EMBL" id="RIA94411.1"/>
    </source>
</evidence>
<dbReference type="OrthoDB" id="2351394at2759"/>
<feature type="chain" id="PRO_5017454919" description="Membrane anchor Opy2 N-terminal domain-containing protein" evidence="1">
    <location>
        <begin position="23"/>
        <end position="63"/>
    </location>
</feature>
<dbReference type="EMBL" id="QKYT01000081">
    <property type="protein sequence ID" value="RIA94411.1"/>
    <property type="molecule type" value="Genomic_DNA"/>
</dbReference>
<reference evidence="3 4" key="1">
    <citation type="submission" date="2018-06" db="EMBL/GenBank/DDBJ databases">
        <title>Comparative genomics reveals the genomic features of Rhizophagus irregularis, R. cerebriforme, R. diaphanum and Gigaspora rosea, and their symbiotic lifestyle signature.</title>
        <authorList>
            <person name="Morin E."/>
            <person name="San Clemente H."/>
            <person name="Chen E.C.H."/>
            <person name="De La Providencia I."/>
            <person name="Hainaut M."/>
            <person name="Kuo A."/>
            <person name="Kohler A."/>
            <person name="Murat C."/>
            <person name="Tang N."/>
            <person name="Roy S."/>
            <person name="Loubradou J."/>
            <person name="Henrissat B."/>
            <person name="Grigoriev I.V."/>
            <person name="Corradi N."/>
            <person name="Roux C."/>
            <person name="Martin F.M."/>
        </authorList>
    </citation>
    <scope>NUCLEOTIDE SEQUENCE [LARGE SCALE GENOMIC DNA]</scope>
    <source>
        <strain evidence="3 4">DAOM 227022</strain>
    </source>
</reference>
<dbReference type="InterPro" id="IPR018571">
    <property type="entry name" value="Membrane_anchor_Opy2_N"/>
</dbReference>
<protein>
    <recommendedName>
        <fullName evidence="2">Membrane anchor Opy2 N-terminal domain-containing protein</fullName>
    </recommendedName>
</protein>